<gene>
    <name evidence="4" type="ORF">Airi01_011230</name>
</gene>
<dbReference type="SUPFAM" id="SSF54637">
    <property type="entry name" value="Thioesterase/thiol ester dehydrase-isomerase"/>
    <property type="match status" value="1"/>
</dbReference>
<dbReference type="PANTHER" id="PTHR36934:SF1">
    <property type="entry name" value="THIOESTERASE DOMAIN-CONTAINING PROTEIN"/>
    <property type="match status" value="1"/>
</dbReference>
<organism evidence="4 5">
    <name type="scientific">Actinoallomurus iriomotensis</name>
    <dbReference type="NCBI Taxonomy" id="478107"/>
    <lineage>
        <taxon>Bacteria</taxon>
        <taxon>Bacillati</taxon>
        <taxon>Actinomycetota</taxon>
        <taxon>Actinomycetes</taxon>
        <taxon>Streptosporangiales</taxon>
        <taxon>Thermomonosporaceae</taxon>
        <taxon>Actinoallomurus</taxon>
    </lineage>
</organism>
<name>A0A9W6RBF6_9ACTN</name>
<dbReference type="CDD" id="cd03440">
    <property type="entry name" value="hot_dog"/>
    <property type="match status" value="1"/>
</dbReference>
<comment type="caution">
    <text evidence="4">The sequence shown here is derived from an EMBL/GenBank/DDBJ whole genome shotgun (WGS) entry which is preliminary data.</text>
</comment>
<accession>A0A9W6RBF6</accession>
<proteinExistence type="predicted"/>
<reference evidence="4" key="1">
    <citation type="submission" date="2023-03" db="EMBL/GenBank/DDBJ databases">
        <title>Actinoallomurus iriomotensis NBRC 103681.</title>
        <authorList>
            <person name="Ichikawa N."/>
            <person name="Sato H."/>
            <person name="Tonouchi N."/>
        </authorList>
    </citation>
    <scope>NUCLEOTIDE SEQUENCE</scope>
    <source>
        <strain evidence="4">NBRC 103681</strain>
    </source>
</reference>
<feature type="binding site" evidence="2">
    <location>
        <position position="69"/>
    </location>
    <ligand>
        <name>substrate</name>
    </ligand>
</feature>
<evidence type="ECO:0000259" key="3">
    <source>
        <dbReference type="Pfam" id="PF22636"/>
    </source>
</evidence>
<protein>
    <submittedName>
        <fullName evidence="4">Thioesterase</fullName>
    </submittedName>
</protein>
<sequence length="149" mass="15788">MRDGLRPGLTATMTYTVPPERTVPNLLPESAEFAALPNVLATGYLVGIVEWTCIRAIAGQLDDAERTLGIHVDLSHEGPTPPGADLTVSVELVSVEGRRLTFSVRASDDAGVVCKGTHERAVIDIARFTDRLAARTGGRSDGQVEAAGH</sequence>
<feature type="binding site" evidence="2">
    <location>
        <position position="120"/>
    </location>
    <ligand>
        <name>substrate</name>
    </ligand>
</feature>
<dbReference type="EMBL" id="BSTJ01000001">
    <property type="protein sequence ID" value="GLY72856.1"/>
    <property type="molecule type" value="Genomic_DNA"/>
</dbReference>
<dbReference type="InterPro" id="IPR054485">
    <property type="entry name" value="FlK-like_dom"/>
</dbReference>
<dbReference type="Gene3D" id="3.10.129.10">
    <property type="entry name" value="Hotdog Thioesterase"/>
    <property type="match status" value="1"/>
</dbReference>
<evidence type="ECO:0000313" key="4">
    <source>
        <dbReference type="EMBL" id="GLY72856.1"/>
    </source>
</evidence>
<evidence type="ECO:0000313" key="5">
    <source>
        <dbReference type="Proteomes" id="UP001165135"/>
    </source>
</evidence>
<dbReference type="Pfam" id="PF22636">
    <property type="entry name" value="FlK"/>
    <property type="match status" value="1"/>
</dbReference>
<dbReference type="PANTHER" id="PTHR36934">
    <property type="entry name" value="BLR0278 PROTEIN"/>
    <property type="match status" value="1"/>
</dbReference>
<dbReference type="InterPro" id="IPR029069">
    <property type="entry name" value="HotDog_dom_sf"/>
</dbReference>
<dbReference type="PIRSF" id="PIRSF014972">
    <property type="entry name" value="FlK"/>
    <property type="match status" value="1"/>
</dbReference>
<feature type="domain" description="Fluoroacetyl-CoA-specific thioesterase-like" evidence="3">
    <location>
        <begin position="34"/>
        <end position="124"/>
    </location>
</feature>
<feature type="active site" evidence="1">
    <location>
        <position position="50"/>
    </location>
</feature>
<dbReference type="Proteomes" id="UP001165135">
    <property type="component" value="Unassembled WGS sequence"/>
</dbReference>
<dbReference type="InterPro" id="IPR025540">
    <property type="entry name" value="FlK"/>
</dbReference>
<dbReference type="AlphaFoldDB" id="A0A9W6RBF6"/>
<feature type="active site" evidence="1">
    <location>
        <position position="42"/>
    </location>
</feature>
<evidence type="ECO:0000256" key="2">
    <source>
        <dbReference type="PIRSR" id="PIRSR014972-2"/>
    </source>
</evidence>
<evidence type="ECO:0000256" key="1">
    <source>
        <dbReference type="PIRSR" id="PIRSR014972-1"/>
    </source>
</evidence>
<feature type="active site" evidence="1">
    <location>
        <position position="76"/>
    </location>
</feature>